<evidence type="ECO:0000256" key="6">
    <source>
        <dbReference type="PROSITE-ProRule" id="PRU01373"/>
    </source>
</evidence>
<dbReference type="InterPro" id="IPR005490">
    <property type="entry name" value="LD_TPept_cat_dom"/>
</dbReference>
<name>A0ABW7Z9U9_9ACTN</name>
<evidence type="ECO:0000256" key="5">
    <source>
        <dbReference type="ARBA" id="ARBA00023316"/>
    </source>
</evidence>
<keyword evidence="2" id="KW-0808">Transferase</keyword>
<dbReference type="Proteomes" id="UP001612741">
    <property type="component" value="Unassembled WGS sequence"/>
</dbReference>
<feature type="active site" description="Nucleophile" evidence="6">
    <location>
        <position position="202"/>
    </location>
</feature>
<dbReference type="InterPro" id="IPR038063">
    <property type="entry name" value="Transpep_catalytic_dom"/>
</dbReference>
<dbReference type="Gene3D" id="1.10.101.10">
    <property type="entry name" value="PGBD-like superfamily/PGBD"/>
    <property type="match status" value="1"/>
</dbReference>
<dbReference type="Pfam" id="PF03734">
    <property type="entry name" value="YkuD"/>
    <property type="match status" value="1"/>
</dbReference>
<feature type="signal peptide" evidence="7">
    <location>
        <begin position="1"/>
        <end position="28"/>
    </location>
</feature>
<dbReference type="InterPro" id="IPR002477">
    <property type="entry name" value="Peptidoglycan-bd-like"/>
</dbReference>
<evidence type="ECO:0000256" key="4">
    <source>
        <dbReference type="ARBA" id="ARBA00022984"/>
    </source>
</evidence>
<evidence type="ECO:0000256" key="1">
    <source>
        <dbReference type="ARBA" id="ARBA00004752"/>
    </source>
</evidence>
<evidence type="ECO:0000259" key="8">
    <source>
        <dbReference type="PROSITE" id="PS52029"/>
    </source>
</evidence>
<accession>A0ABW7Z9U9</accession>
<keyword evidence="5 6" id="KW-0961">Cell wall biogenesis/degradation</keyword>
<dbReference type="SUPFAM" id="SSF141523">
    <property type="entry name" value="L,D-transpeptidase catalytic domain-like"/>
    <property type="match status" value="1"/>
</dbReference>
<feature type="chain" id="PRO_5046716791" evidence="7">
    <location>
        <begin position="29"/>
        <end position="230"/>
    </location>
</feature>
<dbReference type="RefSeq" id="WP_397090709.1">
    <property type="nucleotide sequence ID" value="NZ_JBITGY010000016.1"/>
</dbReference>
<dbReference type="SUPFAM" id="SSF47090">
    <property type="entry name" value="PGBD-like"/>
    <property type="match status" value="1"/>
</dbReference>
<keyword evidence="10" id="KW-1185">Reference proteome</keyword>
<keyword evidence="7" id="KW-0732">Signal</keyword>
<dbReference type="PROSITE" id="PS52029">
    <property type="entry name" value="LD_TPASE"/>
    <property type="match status" value="1"/>
</dbReference>
<dbReference type="CDD" id="cd16913">
    <property type="entry name" value="YkuD_like"/>
    <property type="match status" value="1"/>
</dbReference>
<evidence type="ECO:0000313" key="10">
    <source>
        <dbReference type="Proteomes" id="UP001612741"/>
    </source>
</evidence>
<proteinExistence type="predicted"/>
<feature type="active site" description="Proton donor/acceptor" evidence="6">
    <location>
        <position position="188"/>
    </location>
</feature>
<dbReference type="InterPro" id="IPR036365">
    <property type="entry name" value="PGBD-like_sf"/>
</dbReference>
<protein>
    <submittedName>
        <fullName evidence="9">L,D-transpeptidase family protein</fullName>
    </submittedName>
</protein>
<keyword evidence="4 6" id="KW-0573">Peptidoglycan synthesis</keyword>
<evidence type="ECO:0000313" key="9">
    <source>
        <dbReference type="EMBL" id="MFI6504806.1"/>
    </source>
</evidence>
<evidence type="ECO:0000256" key="3">
    <source>
        <dbReference type="ARBA" id="ARBA00022960"/>
    </source>
</evidence>
<dbReference type="InterPro" id="IPR050979">
    <property type="entry name" value="LD-transpeptidase"/>
</dbReference>
<dbReference type="PANTHER" id="PTHR30582:SF2">
    <property type="entry name" value="L,D-TRANSPEPTIDASE YCIB-RELATED"/>
    <property type="match status" value="1"/>
</dbReference>
<evidence type="ECO:0000256" key="7">
    <source>
        <dbReference type="SAM" id="SignalP"/>
    </source>
</evidence>
<sequence length="230" mass="24933">MQKARWGAAGAGVLAFVAALLSGGPASADTAPLSYGSRGEAVAGMQELLYRRGFLWERPSGVYDARTRYAVWAFQKSRGLHPRTKVGPRTLRALRTSDHRRPLPPSLRTGALVDLKRQLLTVYRDHRQIMTVHVSTGAGVEYCHSGRCAVAVTPTGDFHIDRRAAGWTTGPLGSMYNSLYFNGGIAIHGSGSVPRRPASHGCVRVPIHAADLLFRVLDIGDPVHVRASTR</sequence>
<dbReference type="Pfam" id="PF01471">
    <property type="entry name" value="PG_binding_1"/>
    <property type="match status" value="1"/>
</dbReference>
<keyword evidence="3 6" id="KW-0133">Cell shape</keyword>
<comment type="caution">
    <text evidence="9">The sequence shown here is derived from an EMBL/GenBank/DDBJ whole genome shotgun (WGS) entry which is preliminary data.</text>
</comment>
<organism evidence="9 10">
    <name type="scientific">Nonomuraea typhae</name>
    <dbReference type="NCBI Taxonomy" id="2603600"/>
    <lineage>
        <taxon>Bacteria</taxon>
        <taxon>Bacillati</taxon>
        <taxon>Actinomycetota</taxon>
        <taxon>Actinomycetes</taxon>
        <taxon>Streptosporangiales</taxon>
        <taxon>Streptosporangiaceae</taxon>
        <taxon>Nonomuraea</taxon>
    </lineage>
</organism>
<evidence type="ECO:0000256" key="2">
    <source>
        <dbReference type="ARBA" id="ARBA00022679"/>
    </source>
</evidence>
<dbReference type="PANTHER" id="PTHR30582">
    <property type="entry name" value="L,D-TRANSPEPTIDASE"/>
    <property type="match status" value="1"/>
</dbReference>
<feature type="domain" description="L,D-TPase catalytic" evidence="8">
    <location>
        <begin position="109"/>
        <end position="226"/>
    </location>
</feature>
<dbReference type="InterPro" id="IPR036366">
    <property type="entry name" value="PGBDSf"/>
</dbReference>
<reference evidence="9 10" key="1">
    <citation type="submission" date="2024-10" db="EMBL/GenBank/DDBJ databases">
        <title>The Natural Products Discovery Center: Release of the First 8490 Sequenced Strains for Exploring Actinobacteria Biosynthetic Diversity.</title>
        <authorList>
            <person name="Kalkreuter E."/>
            <person name="Kautsar S.A."/>
            <person name="Yang D."/>
            <person name="Bader C.D."/>
            <person name="Teijaro C.N."/>
            <person name="Fluegel L."/>
            <person name="Davis C.M."/>
            <person name="Simpson J.R."/>
            <person name="Lauterbach L."/>
            <person name="Steele A.D."/>
            <person name="Gui C."/>
            <person name="Meng S."/>
            <person name="Li G."/>
            <person name="Viehrig K."/>
            <person name="Ye F."/>
            <person name="Su P."/>
            <person name="Kiefer A.F."/>
            <person name="Nichols A."/>
            <person name="Cepeda A.J."/>
            <person name="Yan W."/>
            <person name="Fan B."/>
            <person name="Jiang Y."/>
            <person name="Adhikari A."/>
            <person name="Zheng C.-J."/>
            <person name="Schuster L."/>
            <person name="Cowan T.M."/>
            <person name="Smanski M.J."/>
            <person name="Chevrette M.G."/>
            <person name="De Carvalho L.P.S."/>
            <person name="Shen B."/>
        </authorList>
    </citation>
    <scope>NUCLEOTIDE SEQUENCE [LARGE SCALE GENOMIC DNA]</scope>
    <source>
        <strain evidence="9 10">NPDC050545</strain>
    </source>
</reference>
<gene>
    <name evidence="9" type="ORF">ACIBG2_45995</name>
</gene>
<comment type="pathway">
    <text evidence="1 6">Cell wall biogenesis; peptidoglycan biosynthesis.</text>
</comment>
<dbReference type="EMBL" id="JBITGY010000016">
    <property type="protein sequence ID" value="MFI6504806.1"/>
    <property type="molecule type" value="Genomic_DNA"/>
</dbReference>
<dbReference type="Gene3D" id="2.40.440.10">
    <property type="entry name" value="L,D-transpeptidase catalytic domain-like"/>
    <property type="match status" value="1"/>
</dbReference>